<accession>A0ABY6B3E0</accession>
<dbReference type="PANTHER" id="PTHR30634">
    <property type="entry name" value="OUTER MEMBRANE LOLAB LIPOPROTEIN INSERTION APPARATUS"/>
    <property type="match status" value="1"/>
</dbReference>
<dbReference type="RefSeq" id="WP_261759263.1">
    <property type="nucleotide sequence ID" value="NZ_CP104562.2"/>
</dbReference>
<protein>
    <submittedName>
        <fullName evidence="2">DUF5682 family protein</fullName>
    </submittedName>
</protein>
<dbReference type="Pfam" id="PF18934">
    <property type="entry name" value="DUF5682"/>
    <property type="match status" value="1"/>
</dbReference>
<dbReference type="EMBL" id="CP104562">
    <property type="protein sequence ID" value="UXH79444.1"/>
    <property type="molecule type" value="Genomic_DNA"/>
</dbReference>
<name>A0ABY6B3E0_9BURK</name>
<dbReference type="InterPro" id="IPR050458">
    <property type="entry name" value="LolB"/>
</dbReference>
<keyword evidence="3" id="KW-1185">Reference proteome</keyword>
<proteinExistence type="predicted"/>
<gene>
    <name evidence="2" type="ORF">N4261_05820</name>
</gene>
<organism evidence="2 3">
    <name type="scientific">Roseateles amylovorans</name>
    <dbReference type="NCBI Taxonomy" id="2978473"/>
    <lineage>
        <taxon>Bacteria</taxon>
        <taxon>Pseudomonadati</taxon>
        <taxon>Pseudomonadota</taxon>
        <taxon>Betaproteobacteria</taxon>
        <taxon>Burkholderiales</taxon>
        <taxon>Sphaerotilaceae</taxon>
        <taxon>Roseateles</taxon>
    </lineage>
</organism>
<dbReference type="InterPro" id="IPR043737">
    <property type="entry name" value="DUF5682"/>
</dbReference>
<feature type="compositionally biased region" description="Low complexity" evidence="1">
    <location>
        <begin position="193"/>
        <end position="207"/>
    </location>
</feature>
<evidence type="ECO:0000313" key="3">
    <source>
        <dbReference type="Proteomes" id="UP001064933"/>
    </source>
</evidence>
<feature type="region of interest" description="Disordered" evidence="1">
    <location>
        <begin position="1"/>
        <end position="26"/>
    </location>
</feature>
<evidence type="ECO:0000313" key="2">
    <source>
        <dbReference type="EMBL" id="UXH79444.1"/>
    </source>
</evidence>
<reference evidence="2" key="1">
    <citation type="submission" date="2022-10" db="EMBL/GenBank/DDBJ databases">
        <title>Characterization and whole genome sequencing of a new Roseateles species, isolated from fresh water.</title>
        <authorList>
            <person name="Guliayeva D.Y."/>
            <person name="Akhremchuk A.E."/>
            <person name="Sikolenko M.A."/>
            <person name="Valentovich L.N."/>
            <person name="Sidarenka A.V."/>
        </authorList>
    </citation>
    <scope>NUCLEOTIDE SEQUENCE</scope>
    <source>
        <strain evidence="2">BIM B-1768</strain>
    </source>
</reference>
<feature type="compositionally biased region" description="Low complexity" evidence="1">
    <location>
        <begin position="7"/>
        <end position="19"/>
    </location>
</feature>
<sequence length="842" mass="91446">MTAPDQAPAEGAAEAPGSSRIDMPRIDMPRTDVPRGDLHFFGVRHHGPGCARSLLRALDSLRPDCVLIEGAPEADGLVADVLAPDMVPPVALLTHGVDDPECAVYHPFAEFSPEWQALRWAARAGVTVRFIDLPMAHSLALSKAEEAAASETAPRESQDQDQAQATELIDKAAGEAVGEGASTNDALPSSLEAPVPSDDTAPAPAAAEADRRGDPLDWLARAAGYADGEAWWNHMVEERGDGEELFAAIEEAMVTLRAELPDEGRLPERHLRREALREAYMRQCIRAARKDGFGTIAVICGAWHLGGLKAPATAKADQALLKGLPKLKVASTWVPWTYRHLALDSGYGAGIQSPGWYDHLWRSSEPRSDGQAPTPRAVGWLARVARLMRERSLDCSSAHLIEAARLADALAALRQRPAPGLEELHEATRTVMTMGDESVLSFIRDQLIIGDRLGQVPASVPKVPLQRDLEQWQKSLRLKPEASQKTLDLDLRQPNDLARSHLLHRLSLLGIRWGELAKVGRSSRGTFHEVWTLQWEPAFAIRLIETSRFGQTVAQAATARVAEQCRSERDLGTLAQWVDQVLLADLPEAVAVASQALQDHAAITGDADQLMAALPPLANVFRYGNVRGTDAALVGQVFDGLVVRAAIGLPLLGSAIDDSAAEVLRDRLLAAHAALKLRDPGRQAEPSQQWLRAIGLLADREGAHELLRGLCTRLMLDEALIAAEEAGNALSLHLSTGTEPLKAAAWLDGFLNRNAVVLLHHDGVWPLVDRWLAGLSEEHFVQVLPLVRRTFSRFDSGERRDLGTRAARQGGPTAAASAALNWDESRAQWPLPLLRQLLGVTR</sequence>
<dbReference type="Proteomes" id="UP001064933">
    <property type="component" value="Chromosome"/>
</dbReference>
<feature type="region of interest" description="Disordered" evidence="1">
    <location>
        <begin position="176"/>
        <end position="212"/>
    </location>
</feature>
<evidence type="ECO:0000256" key="1">
    <source>
        <dbReference type="SAM" id="MobiDB-lite"/>
    </source>
</evidence>
<dbReference type="PANTHER" id="PTHR30634:SF14">
    <property type="match status" value="1"/>
</dbReference>